<accession>A0A9K3KN58</accession>
<dbReference type="AlphaFoldDB" id="A0A9K3KN58"/>
<dbReference type="PANTHER" id="PTHR12136">
    <property type="entry name" value="ENHANCED DISEASE RESISTANCE-RELATED"/>
    <property type="match status" value="1"/>
</dbReference>
<dbReference type="Proteomes" id="UP000693970">
    <property type="component" value="Unassembled WGS sequence"/>
</dbReference>
<dbReference type="Pfam" id="PF07059">
    <property type="entry name" value="EDR2_C"/>
    <property type="match status" value="1"/>
</dbReference>
<evidence type="ECO:0000313" key="3">
    <source>
        <dbReference type="Proteomes" id="UP000693970"/>
    </source>
</evidence>
<reference evidence="2" key="2">
    <citation type="submission" date="2021-04" db="EMBL/GenBank/DDBJ databases">
        <authorList>
            <person name="Podell S."/>
        </authorList>
    </citation>
    <scope>NUCLEOTIDE SEQUENCE</scope>
    <source>
        <strain evidence="2">Hildebrandi</strain>
    </source>
</reference>
<keyword evidence="3" id="KW-1185">Reference proteome</keyword>
<evidence type="ECO:0000259" key="1">
    <source>
        <dbReference type="Pfam" id="PF07059"/>
    </source>
</evidence>
<dbReference type="EMBL" id="JAGRRH010000021">
    <property type="protein sequence ID" value="KAG7345963.1"/>
    <property type="molecule type" value="Genomic_DNA"/>
</dbReference>
<evidence type="ECO:0000313" key="2">
    <source>
        <dbReference type="EMBL" id="KAG7345963.1"/>
    </source>
</evidence>
<organism evidence="2 3">
    <name type="scientific">Nitzschia inconspicua</name>
    <dbReference type="NCBI Taxonomy" id="303405"/>
    <lineage>
        <taxon>Eukaryota</taxon>
        <taxon>Sar</taxon>
        <taxon>Stramenopiles</taxon>
        <taxon>Ochrophyta</taxon>
        <taxon>Bacillariophyta</taxon>
        <taxon>Bacillariophyceae</taxon>
        <taxon>Bacillariophycidae</taxon>
        <taxon>Bacillariales</taxon>
        <taxon>Bacillariaceae</taxon>
        <taxon>Nitzschia</taxon>
    </lineage>
</organism>
<dbReference type="InterPro" id="IPR009769">
    <property type="entry name" value="EDR2_C"/>
</dbReference>
<protein>
    <submittedName>
        <fullName evidence="2">DUF1336 domain containing protein</fullName>
    </submittedName>
</protein>
<dbReference type="OrthoDB" id="9970435at2759"/>
<name>A0A9K3KN58_9STRA</name>
<dbReference type="InterPro" id="IPR045096">
    <property type="entry name" value="EDR2-like"/>
</dbReference>
<sequence length="393" mass="44514">MTDRRSSVSLRKTANAFMSFTNAVHSRARSEERSSCHGFDDMAAVSNRRTSNDEETLIVAGFEDDNEERQPHRNRLESESSLCKQLRVFGMQRANSDPFENAGKEDDEEVGIEIGLPIPSNPRRHARASMLTEEENALPTLNRYPFAETKNRNCWSCPPHDVFMIRGPNYLNDKKKISCRQFLLQGRGCDLFLSDHPEKVDMAKLKGALGGSFRKKPSFLVRFIFPWGLLVLYFEVPEKFRPYLKLHGGSQQPDVVNAMDGFSSAERSLAKWFAGDTEYKNDRLKLIALVPDGPWIVRNMVTGRPAIIGRKLPVSYNYVPKEGSRDEFLVCDLDIGSSKPAAKRIVSVCRRYMSSLTVDIGFVVEAQCEEDLPEEMFGALRIHQADPIRSPTI</sequence>
<proteinExistence type="predicted"/>
<comment type="caution">
    <text evidence="2">The sequence shown here is derived from an EMBL/GenBank/DDBJ whole genome shotgun (WGS) entry which is preliminary data.</text>
</comment>
<reference evidence="2" key="1">
    <citation type="journal article" date="2021" name="Sci. Rep.">
        <title>Diploid genomic architecture of Nitzschia inconspicua, an elite biomass production diatom.</title>
        <authorList>
            <person name="Oliver A."/>
            <person name="Podell S."/>
            <person name="Pinowska A."/>
            <person name="Traller J.C."/>
            <person name="Smith S.R."/>
            <person name="McClure R."/>
            <person name="Beliaev A."/>
            <person name="Bohutskyi P."/>
            <person name="Hill E.A."/>
            <person name="Rabines A."/>
            <person name="Zheng H."/>
            <person name="Allen L.Z."/>
            <person name="Kuo A."/>
            <person name="Grigoriev I.V."/>
            <person name="Allen A.E."/>
            <person name="Hazlebeck D."/>
            <person name="Allen E.E."/>
        </authorList>
    </citation>
    <scope>NUCLEOTIDE SEQUENCE</scope>
    <source>
        <strain evidence="2">Hildebrandi</strain>
    </source>
</reference>
<gene>
    <name evidence="2" type="ORF">IV203_005030</name>
</gene>
<feature type="domain" description="Protein ENHANCED DISEASE RESISTANCE 2 C-terminal" evidence="1">
    <location>
        <begin position="155"/>
        <end position="385"/>
    </location>
</feature>
<dbReference type="PANTHER" id="PTHR12136:SF41">
    <property type="entry name" value="PLECKSTRIN HOMOLOGY (PH) AND LIPID-BINDING START DOMAINS-CONTAINING PROTEIN"/>
    <property type="match status" value="1"/>
</dbReference>